<gene>
    <name evidence="2" type="ORF">PL2TA16_01083</name>
</gene>
<dbReference type="AlphaFoldDB" id="V4J7F2"/>
<dbReference type="GeneID" id="29918701"/>
<organism evidence="2 3">
    <name type="scientific">Pseudoalteromonas luteoviolacea (strain 2ta16)</name>
    <dbReference type="NCBI Taxonomy" id="1353533"/>
    <lineage>
        <taxon>Bacteria</taxon>
        <taxon>Pseudomonadati</taxon>
        <taxon>Pseudomonadota</taxon>
        <taxon>Gammaproteobacteria</taxon>
        <taxon>Alteromonadales</taxon>
        <taxon>Pseudoalteromonadaceae</taxon>
        <taxon>Pseudoalteromonas</taxon>
    </lineage>
</organism>
<dbReference type="InterPro" id="IPR013783">
    <property type="entry name" value="Ig-like_fold"/>
</dbReference>
<dbReference type="Proteomes" id="UP000017820">
    <property type="component" value="Unassembled WGS sequence"/>
</dbReference>
<accession>V4J7F2</accession>
<feature type="signal peptide" evidence="1">
    <location>
        <begin position="1"/>
        <end position="17"/>
    </location>
</feature>
<dbReference type="RefSeq" id="WP_023401340.1">
    <property type="nucleotide sequence ID" value="NZ_AUSV01000127.1"/>
</dbReference>
<sequence>MKFFLLLIFFLSPFVNAKTTWIPIHSGKVFTVIPLIPKGVFEAPTGIKKQQLSSGIKVSWNDVEHASKFLIQAKNTSGDWIDIKIVEGTELILGNEFKRYHQVRISACNYISCKNTGLASSSLTFKKSIIFVHPDILGSPVAESTL</sequence>
<keyword evidence="1" id="KW-0732">Signal</keyword>
<proteinExistence type="predicted"/>
<reference evidence="2 3" key="1">
    <citation type="submission" date="2013-07" db="EMBL/GenBank/DDBJ databases">
        <title>Draft genome sequence of Pseudoalteromonas luteoviolacea 2ta16.</title>
        <authorList>
            <person name="Allen E.E."/>
            <person name="Azam F."/>
            <person name="Podell S."/>
        </authorList>
    </citation>
    <scope>NUCLEOTIDE SEQUENCE [LARGE SCALE GENOMIC DNA]</scope>
    <source>
        <strain evidence="2 3">2ta16</strain>
    </source>
</reference>
<protein>
    <submittedName>
        <fullName evidence="2">Uncharacterized protein</fullName>
    </submittedName>
</protein>
<dbReference type="Gene3D" id="2.60.40.10">
    <property type="entry name" value="Immunoglobulins"/>
    <property type="match status" value="1"/>
</dbReference>
<evidence type="ECO:0000256" key="1">
    <source>
        <dbReference type="SAM" id="SignalP"/>
    </source>
</evidence>
<dbReference type="EMBL" id="AUSV01000127">
    <property type="protein sequence ID" value="ESP91212.1"/>
    <property type="molecule type" value="Genomic_DNA"/>
</dbReference>
<dbReference type="PATRIC" id="fig|1353533.3.peg.4505"/>
<name>V4J7F2_PSEL2</name>
<comment type="caution">
    <text evidence="2">The sequence shown here is derived from an EMBL/GenBank/DDBJ whole genome shotgun (WGS) entry which is preliminary data.</text>
</comment>
<evidence type="ECO:0000313" key="2">
    <source>
        <dbReference type="EMBL" id="ESP91212.1"/>
    </source>
</evidence>
<feature type="chain" id="PRO_5004719821" evidence="1">
    <location>
        <begin position="18"/>
        <end position="146"/>
    </location>
</feature>
<evidence type="ECO:0000313" key="3">
    <source>
        <dbReference type="Proteomes" id="UP000017820"/>
    </source>
</evidence>